<name>A0AAV9NER1_9EURO</name>
<dbReference type="SUPFAM" id="SSF48056">
    <property type="entry name" value="Di-copper centre-containing domain"/>
    <property type="match status" value="1"/>
</dbReference>
<dbReference type="InterPro" id="IPR008922">
    <property type="entry name" value="Di-copper_centre_dom_sf"/>
</dbReference>
<dbReference type="EC" id="1.14.18.1" evidence="3"/>
<evidence type="ECO:0000313" key="13">
    <source>
        <dbReference type="EMBL" id="KAK5056143.1"/>
    </source>
</evidence>
<comment type="similarity">
    <text evidence="2">Belongs to the tyrosinase family.</text>
</comment>
<dbReference type="PRINTS" id="PR00092">
    <property type="entry name" value="TYROSINASE"/>
</dbReference>
<dbReference type="PROSITE" id="PS00498">
    <property type="entry name" value="TYROSINASE_2"/>
    <property type="match status" value="1"/>
</dbReference>
<dbReference type="GeneID" id="89980838"/>
<dbReference type="GO" id="GO:0042438">
    <property type="term" value="P:melanin biosynthetic process"/>
    <property type="evidence" value="ECO:0007669"/>
    <property type="project" value="UniProtKB-KW"/>
</dbReference>
<evidence type="ECO:0000256" key="7">
    <source>
        <dbReference type="ARBA" id="ARBA00023033"/>
    </source>
</evidence>
<dbReference type="GO" id="GO:0046872">
    <property type="term" value="F:metal ion binding"/>
    <property type="evidence" value="ECO:0007669"/>
    <property type="project" value="UniProtKB-KW"/>
</dbReference>
<dbReference type="PANTHER" id="PTHR11474">
    <property type="entry name" value="TYROSINASE FAMILY MEMBER"/>
    <property type="match status" value="1"/>
</dbReference>
<comment type="catalytic activity">
    <reaction evidence="9">
        <text>2 L-dopa + O2 = 2 L-dopaquinone + 2 H2O</text>
        <dbReference type="Rhea" id="RHEA:34287"/>
        <dbReference type="ChEBI" id="CHEBI:15377"/>
        <dbReference type="ChEBI" id="CHEBI:15379"/>
        <dbReference type="ChEBI" id="CHEBI:57504"/>
        <dbReference type="ChEBI" id="CHEBI:57924"/>
        <dbReference type="EC" id="1.14.18.1"/>
    </reaction>
</comment>
<dbReference type="InterPro" id="IPR041640">
    <property type="entry name" value="Tyrosinase_C"/>
</dbReference>
<dbReference type="Proteomes" id="UP001358417">
    <property type="component" value="Unassembled WGS sequence"/>
</dbReference>
<reference evidence="13 14" key="1">
    <citation type="submission" date="2023-08" db="EMBL/GenBank/DDBJ databases">
        <title>Black Yeasts Isolated from many extreme environments.</title>
        <authorList>
            <person name="Coleine C."/>
            <person name="Stajich J.E."/>
            <person name="Selbmann L."/>
        </authorList>
    </citation>
    <scope>NUCLEOTIDE SEQUENCE [LARGE SCALE GENOMIC DNA]</scope>
    <source>
        <strain evidence="13 14">CCFEE 5792</strain>
    </source>
</reference>
<evidence type="ECO:0000313" key="14">
    <source>
        <dbReference type="Proteomes" id="UP001358417"/>
    </source>
</evidence>
<keyword evidence="14" id="KW-1185">Reference proteome</keyword>
<dbReference type="InterPro" id="IPR050316">
    <property type="entry name" value="Tyrosinase/Hemocyanin"/>
</dbReference>
<protein>
    <recommendedName>
        <fullName evidence="3">tyrosinase</fullName>
        <ecNumber evidence="3">1.14.18.1</ecNumber>
    </recommendedName>
</protein>
<dbReference type="RefSeq" id="XP_064708113.1">
    <property type="nucleotide sequence ID" value="XM_064856213.1"/>
</dbReference>
<feature type="domain" description="Tyrosinase copper-binding" evidence="11">
    <location>
        <begin position="2"/>
        <end position="19"/>
    </location>
</feature>
<organism evidence="13 14">
    <name type="scientific">Exophiala bonariae</name>
    <dbReference type="NCBI Taxonomy" id="1690606"/>
    <lineage>
        <taxon>Eukaryota</taxon>
        <taxon>Fungi</taxon>
        <taxon>Dikarya</taxon>
        <taxon>Ascomycota</taxon>
        <taxon>Pezizomycotina</taxon>
        <taxon>Eurotiomycetes</taxon>
        <taxon>Chaetothyriomycetidae</taxon>
        <taxon>Chaetothyriales</taxon>
        <taxon>Herpotrichiellaceae</taxon>
        <taxon>Exophiala</taxon>
    </lineage>
</organism>
<dbReference type="InterPro" id="IPR002227">
    <property type="entry name" value="Tyrosinase_Cu-bd"/>
</dbReference>
<dbReference type="AlphaFoldDB" id="A0AAV9NER1"/>
<keyword evidence="6" id="KW-0186">Copper</keyword>
<dbReference type="Pfam" id="PF00264">
    <property type="entry name" value="Tyrosinase"/>
    <property type="match status" value="1"/>
</dbReference>
<evidence type="ECO:0000256" key="5">
    <source>
        <dbReference type="ARBA" id="ARBA00023002"/>
    </source>
</evidence>
<evidence type="ECO:0000256" key="1">
    <source>
        <dbReference type="ARBA" id="ARBA00001973"/>
    </source>
</evidence>
<dbReference type="Gene3D" id="2.60.310.20">
    <property type="match status" value="1"/>
</dbReference>
<gene>
    <name evidence="13" type="ORF">LTR84_012696</name>
</gene>
<sequence>MHASTPFPTWHRPYLALFEQVLWSHAQAIAEAYPENQRERYRAAALTLRIPYWDWAIHPAMPDATTQPYIQVNTPFGVQDIQNPLYQYIFQANATGNGFPPSNPLANMPTTVRWWKATTQSSDQGAATAALEANAATILSLTYQLFTMTTNYTEFSCSSPGGRFVTANNVESIHNSIHNSIGGYGHMQFPEVSGFDPTFWLHHANVDRLFAMWQAVYPESYMIPTVNTYGSYYELPGTVDSGTSALAPFHSNQDGNRLWTSDEVRELKTFGYSYPEVPDWSMTPEQLKRNVQTYVNSLYNPNLNTTRVWAARDLQKKSVNLAQSFGTVTLDMAQGLRVNSLKEQYSITVVVDRFPTESSFVIDFFMGSAPEDISSWATAPNLVATYAQFGPANVTALHPDGYPSGQISGEISITHTLAAGVARGIIPNLMPKHVIPILHDGLNWRARSPWGTEVPLEELSGLSISVSSRTEVSSDARDGFPSYGPVVWQGSVVRGKPCGAVRPYGFNH</sequence>
<dbReference type="GO" id="GO:0004503">
    <property type="term" value="F:tyrosinase activity"/>
    <property type="evidence" value="ECO:0007669"/>
    <property type="project" value="UniProtKB-EC"/>
</dbReference>
<comment type="cofactor">
    <cofactor evidence="1">
        <name>Cu(2+)</name>
        <dbReference type="ChEBI" id="CHEBI:29036"/>
    </cofactor>
</comment>
<dbReference type="EMBL" id="JAVRRD010000008">
    <property type="protein sequence ID" value="KAK5056143.1"/>
    <property type="molecule type" value="Genomic_DNA"/>
</dbReference>
<accession>A0AAV9NER1</accession>
<evidence type="ECO:0000256" key="9">
    <source>
        <dbReference type="ARBA" id="ARBA00048233"/>
    </source>
</evidence>
<proteinExistence type="inferred from homology"/>
<evidence type="ECO:0000256" key="6">
    <source>
        <dbReference type="ARBA" id="ARBA00023008"/>
    </source>
</evidence>
<evidence type="ECO:0000256" key="4">
    <source>
        <dbReference type="ARBA" id="ARBA00022723"/>
    </source>
</evidence>
<keyword evidence="5" id="KW-0560">Oxidoreductase</keyword>
<dbReference type="PANTHER" id="PTHR11474:SF76">
    <property type="entry name" value="SHKT DOMAIN-CONTAINING PROTEIN"/>
    <property type="match status" value="1"/>
</dbReference>
<evidence type="ECO:0000256" key="2">
    <source>
        <dbReference type="ARBA" id="ARBA00009928"/>
    </source>
</evidence>
<evidence type="ECO:0000259" key="12">
    <source>
        <dbReference type="PROSITE" id="PS00498"/>
    </source>
</evidence>
<feature type="domain" description="Tyrosinase copper-binding" evidence="12">
    <location>
        <begin position="196"/>
        <end position="207"/>
    </location>
</feature>
<comment type="catalytic activity">
    <reaction evidence="10">
        <text>L-tyrosine + O2 = L-dopaquinone + H2O</text>
        <dbReference type="Rhea" id="RHEA:18117"/>
        <dbReference type="ChEBI" id="CHEBI:15377"/>
        <dbReference type="ChEBI" id="CHEBI:15379"/>
        <dbReference type="ChEBI" id="CHEBI:57924"/>
        <dbReference type="ChEBI" id="CHEBI:58315"/>
        <dbReference type="EC" id="1.14.18.1"/>
    </reaction>
</comment>
<keyword evidence="7" id="KW-0503">Monooxygenase</keyword>
<evidence type="ECO:0000256" key="3">
    <source>
        <dbReference type="ARBA" id="ARBA00011906"/>
    </source>
</evidence>
<dbReference type="Gene3D" id="1.10.1280.10">
    <property type="entry name" value="Di-copper center containing domain from catechol oxidase"/>
    <property type="match status" value="1"/>
</dbReference>
<evidence type="ECO:0000256" key="10">
    <source>
        <dbReference type="ARBA" id="ARBA00048881"/>
    </source>
</evidence>
<keyword evidence="8" id="KW-0470">Melanin biosynthesis</keyword>
<evidence type="ECO:0000259" key="11">
    <source>
        <dbReference type="PROSITE" id="PS00497"/>
    </source>
</evidence>
<dbReference type="Pfam" id="PF18132">
    <property type="entry name" value="Tyrosinase_C"/>
    <property type="match status" value="1"/>
</dbReference>
<keyword evidence="4" id="KW-0479">Metal-binding</keyword>
<dbReference type="PROSITE" id="PS00497">
    <property type="entry name" value="TYROSINASE_1"/>
    <property type="match status" value="1"/>
</dbReference>
<evidence type="ECO:0000256" key="8">
    <source>
        <dbReference type="ARBA" id="ARBA00023101"/>
    </source>
</evidence>
<comment type="caution">
    <text evidence="13">The sequence shown here is derived from an EMBL/GenBank/DDBJ whole genome shotgun (WGS) entry which is preliminary data.</text>
</comment>